<keyword evidence="3" id="KW-1003">Cell membrane</keyword>
<comment type="subcellular location">
    <subcellularLocation>
        <location evidence="1">Cell membrane</location>
        <topology evidence="1">Multi-pass membrane protein</topology>
    </subcellularLocation>
</comment>
<organism evidence="9 10">
    <name type="scientific">Cnuella takakiae</name>
    <dbReference type="NCBI Taxonomy" id="1302690"/>
    <lineage>
        <taxon>Bacteria</taxon>
        <taxon>Pseudomonadati</taxon>
        <taxon>Bacteroidota</taxon>
        <taxon>Chitinophagia</taxon>
        <taxon>Chitinophagales</taxon>
        <taxon>Chitinophagaceae</taxon>
        <taxon>Cnuella</taxon>
    </lineage>
</organism>
<accession>A0A1M4SJ40</accession>
<feature type="transmembrane region" description="Helical" evidence="7">
    <location>
        <begin position="285"/>
        <end position="304"/>
    </location>
</feature>
<dbReference type="InterPro" id="IPR050171">
    <property type="entry name" value="MFS_Transporters"/>
</dbReference>
<feature type="transmembrane region" description="Helical" evidence="7">
    <location>
        <begin position="20"/>
        <end position="42"/>
    </location>
</feature>
<dbReference type="GO" id="GO:0005886">
    <property type="term" value="C:plasma membrane"/>
    <property type="evidence" value="ECO:0007669"/>
    <property type="project" value="UniProtKB-SubCell"/>
</dbReference>
<dbReference type="GO" id="GO:0022857">
    <property type="term" value="F:transmembrane transporter activity"/>
    <property type="evidence" value="ECO:0007669"/>
    <property type="project" value="InterPro"/>
</dbReference>
<feature type="transmembrane region" description="Helical" evidence="7">
    <location>
        <begin position="77"/>
        <end position="97"/>
    </location>
</feature>
<evidence type="ECO:0000256" key="3">
    <source>
        <dbReference type="ARBA" id="ARBA00022475"/>
    </source>
</evidence>
<dbReference type="InterPro" id="IPR036259">
    <property type="entry name" value="MFS_trans_sf"/>
</dbReference>
<dbReference type="PANTHER" id="PTHR23517:SF3">
    <property type="entry name" value="INTEGRAL MEMBRANE TRANSPORT PROTEIN"/>
    <property type="match status" value="1"/>
</dbReference>
<name>A0A1M4SJ40_9BACT</name>
<feature type="transmembrane region" description="Helical" evidence="7">
    <location>
        <begin position="348"/>
        <end position="367"/>
    </location>
</feature>
<evidence type="ECO:0000256" key="7">
    <source>
        <dbReference type="SAM" id="Phobius"/>
    </source>
</evidence>
<evidence type="ECO:0000256" key="4">
    <source>
        <dbReference type="ARBA" id="ARBA00022692"/>
    </source>
</evidence>
<keyword evidence="4 7" id="KW-0812">Transmembrane</keyword>
<feature type="transmembrane region" description="Helical" evidence="7">
    <location>
        <begin position="261"/>
        <end position="279"/>
    </location>
</feature>
<protein>
    <submittedName>
        <fullName evidence="9">Predicted arabinose efflux permease, MFS family</fullName>
    </submittedName>
</protein>
<dbReference type="AlphaFoldDB" id="A0A1M4SJ40"/>
<dbReference type="SUPFAM" id="SSF103473">
    <property type="entry name" value="MFS general substrate transporter"/>
    <property type="match status" value="1"/>
</dbReference>
<evidence type="ECO:0000259" key="8">
    <source>
        <dbReference type="PROSITE" id="PS50850"/>
    </source>
</evidence>
<gene>
    <name evidence="9" type="ORF">SAMN05444008_101143</name>
</gene>
<evidence type="ECO:0000256" key="2">
    <source>
        <dbReference type="ARBA" id="ARBA00022448"/>
    </source>
</evidence>
<feature type="transmembrane region" description="Helical" evidence="7">
    <location>
        <begin position="54"/>
        <end position="71"/>
    </location>
</feature>
<dbReference type="PROSITE" id="PS50850">
    <property type="entry name" value="MFS"/>
    <property type="match status" value="1"/>
</dbReference>
<evidence type="ECO:0000256" key="1">
    <source>
        <dbReference type="ARBA" id="ARBA00004651"/>
    </source>
</evidence>
<proteinExistence type="predicted"/>
<dbReference type="EMBL" id="FQUO01000001">
    <property type="protein sequence ID" value="SHE32221.1"/>
    <property type="molecule type" value="Genomic_DNA"/>
</dbReference>
<dbReference type="Gene3D" id="1.20.1250.20">
    <property type="entry name" value="MFS general substrate transporter like domains"/>
    <property type="match status" value="2"/>
</dbReference>
<evidence type="ECO:0000313" key="9">
    <source>
        <dbReference type="EMBL" id="SHE32221.1"/>
    </source>
</evidence>
<feature type="domain" description="Major facilitator superfamily (MFS) profile" evidence="8">
    <location>
        <begin position="1"/>
        <end position="373"/>
    </location>
</feature>
<evidence type="ECO:0000313" key="10">
    <source>
        <dbReference type="Proteomes" id="UP000184368"/>
    </source>
</evidence>
<feature type="transmembrane region" description="Helical" evidence="7">
    <location>
        <begin position="142"/>
        <end position="163"/>
    </location>
</feature>
<dbReference type="STRING" id="1302690.BUE76_23590"/>
<feature type="transmembrane region" description="Helical" evidence="7">
    <location>
        <begin position="118"/>
        <end position="136"/>
    </location>
</feature>
<sequence>MIGLERAVLPGLAETLGINSYTALLSFIIAFGSVKALFNLVAGKLANRYNRRRVLLIGWAAALPVPYLLMYAQEWSWVIAANILLGINQGLAWSATVMMKIDLVGEKDRGFAMGLNEFAGYLTVGFAAFLATQIASAKGFSFYPFLPGILFSMGGLILTLLFVKDTERHVQVEAQQSKQSILKCIWKQTTFQHYNLGSVTISGFINNLNDGVIWGLLPVLLLNKQFNLSEIGLLAGVYPAVWGLGQMATGKMGDVFCKKQLITTGMLLQAIGLLLLTYASNFYMALAAMVLMGLGTALVYPNFLTVIAEHTHPQQRSESLSIFRFWRDSGYVAGALLSGFLADKFGLSVTFVFVAALTGAGGLLAHLRMCCTAKFLWKSTRCPELR</sequence>
<dbReference type="PANTHER" id="PTHR23517">
    <property type="entry name" value="RESISTANCE PROTEIN MDTM, PUTATIVE-RELATED-RELATED"/>
    <property type="match status" value="1"/>
</dbReference>
<evidence type="ECO:0000256" key="5">
    <source>
        <dbReference type="ARBA" id="ARBA00022989"/>
    </source>
</evidence>
<dbReference type="InterPro" id="IPR011701">
    <property type="entry name" value="MFS"/>
</dbReference>
<dbReference type="OrthoDB" id="9810492at2"/>
<keyword evidence="2" id="KW-0813">Transport</keyword>
<keyword evidence="6 7" id="KW-0472">Membrane</keyword>
<dbReference type="Proteomes" id="UP000184368">
    <property type="component" value="Unassembled WGS sequence"/>
</dbReference>
<evidence type="ECO:0000256" key="6">
    <source>
        <dbReference type="ARBA" id="ARBA00023136"/>
    </source>
</evidence>
<dbReference type="CDD" id="cd17325">
    <property type="entry name" value="MFS_MdtG_SLC18_like"/>
    <property type="match status" value="1"/>
</dbReference>
<dbReference type="InterPro" id="IPR020846">
    <property type="entry name" value="MFS_dom"/>
</dbReference>
<keyword evidence="10" id="KW-1185">Reference proteome</keyword>
<keyword evidence="5 7" id="KW-1133">Transmembrane helix</keyword>
<reference evidence="9 10" key="1">
    <citation type="submission" date="2016-11" db="EMBL/GenBank/DDBJ databases">
        <authorList>
            <person name="Jaros S."/>
            <person name="Januszkiewicz K."/>
            <person name="Wedrychowicz H."/>
        </authorList>
    </citation>
    <scope>NUCLEOTIDE SEQUENCE [LARGE SCALE GENOMIC DNA]</scope>
    <source>
        <strain evidence="9 10">DSM 26897</strain>
    </source>
</reference>
<dbReference type="Pfam" id="PF07690">
    <property type="entry name" value="MFS_1"/>
    <property type="match status" value="2"/>
</dbReference>